<reference evidence="6 7" key="1">
    <citation type="journal article" date="2016" name="Nat. Commun.">
        <title>Ectomycorrhizal ecology is imprinted in the genome of the dominant symbiotic fungus Cenococcum geophilum.</title>
        <authorList>
            <consortium name="DOE Joint Genome Institute"/>
            <person name="Peter M."/>
            <person name="Kohler A."/>
            <person name="Ohm R.A."/>
            <person name="Kuo A."/>
            <person name="Krutzmann J."/>
            <person name="Morin E."/>
            <person name="Arend M."/>
            <person name="Barry K.W."/>
            <person name="Binder M."/>
            <person name="Choi C."/>
            <person name="Clum A."/>
            <person name="Copeland A."/>
            <person name="Grisel N."/>
            <person name="Haridas S."/>
            <person name="Kipfer T."/>
            <person name="LaButti K."/>
            <person name="Lindquist E."/>
            <person name="Lipzen A."/>
            <person name="Maire R."/>
            <person name="Meier B."/>
            <person name="Mihaltcheva S."/>
            <person name="Molinier V."/>
            <person name="Murat C."/>
            <person name="Poggeler S."/>
            <person name="Quandt C.A."/>
            <person name="Sperisen C."/>
            <person name="Tritt A."/>
            <person name="Tisserant E."/>
            <person name="Crous P.W."/>
            <person name="Henrissat B."/>
            <person name="Nehls U."/>
            <person name="Egli S."/>
            <person name="Spatafora J.W."/>
            <person name="Grigoriev I.V."/>
            <person name="Martin F.M."/>
        </authorList>
    </citation>
    <scope>NUCLEOTIDE SEQUENCE [LARGE SCALE GENOMIC DNA]</scope>
    <source>
        <strain evidence="6 7">CBS 207.34</strain>
    </source>
</reference>
<sequence length="331" mass="37919">MTALPTNNTTSRCGFCSNTKNLLCCSRCKFMFYCNREHELAHRSAHQPACKAVAKKRDILDAEEEKLRSHPEDGAFPANLFTTSIGHFWGIFDTRDYMRARFALVETLQKIETPDSLRAQLDHLMDLTRLCRSDNMGVRYIVPALMLRLGMGQECYDFVKWWNTTGQDYDFGSLELPFLDIRNADMFESVEYLCGRYCNLSHTVGITLLKIKLLLDLTVLRDSAIMGEKQALRRLTITGHDDLIELLDKGVAIKLLAAQVDVLYKAVNKANKHFWLNLLMPGMHLTTRPPYYSHGSIEEMQMVLQYSYDSWLETPGAIEVIQAKVKKDQSD</sequence>
<protein>
    <recommendedName>
        <fullName evidence="5">MYND-type domain-containing protein</fullName>
    </recommendedName>
</protein>
<evidence type="ECO:0000313" key="6">
    <source>
        <dbReference type="EMBL" id="OCL01601.1"/>
    </source>
</evidence>
<dbReference type="SUPFAM" id="SSF144232">
    <property type="entry name" value="HIT/MYND zinc finger-like"/>
    <property type="match status" value="1"/>
</dbReference>
<dbReference type="AlphaFoldDB" id="A0A8E2EN74"/>
<keyword evidence="7" id="KW-1185">Reference proteome</keyword>
<keyword evidence="2 4" id="KW-0863">Zinc-finger</keyword>
<evidence type="ECO:0000256" key="2">
    <source>
        <dbReference type="ARBA" id="ARBA00022771"/>
    </source>
</evidence>
<evidence type="ECO:0000256" key="3">
    <source>
        <dbReference type="ARBA" id="ARBA00022833"/>
    </source>
</evidence>
<evidence type="ECO:0000256" key="4">
    <source>
        <dbReference type="PROSITE-ProRule" id="PRU00134"/>
    </source>
</evidence>
<gene>
    <name evidence="6" type="ORF">AOQ84DRAFT_230767</name>
</gene>
<dbReference type="EMBL" id="KV751103">
    <property type="protein sequence ID" value="OCL01601.1"/>
    <property type="molecule type" value="Genomic_DNA"/>
</dbReference>
<evidence type="ECO:0000259" key="5">
    <source>
        <dbReference type="PROSITE" id="PS50865"/>
    </source>
</evidence>
<dbReference type="Gene3D" id="6.10.140.2220">
    <property type="match status" value="1"/>
</dbReference>
<keyword evidence="1" id="KW-0479">Metal-binding</keyword>
<dbReference type="GO" id="GO:0008270">
    <property type="term" value="F:zinc ion binding"/>
    <property type="evidence" value="ECO:0007669"/>
    <property type="project" value="UniProtKB-KW"/>
</dbReference>
<dbReference type="Pfam" id="PF01753">
    <property type="entry name" value="zf-MYND"/>
    <property type="match status" value="1"/>
</dbReference>
<dbReference type="PROSITE" id="PS01360">
    <property type="entry name" value="ZF_MYND_1"/>
    <property type="match status" value="1"/>
</dbReference>
<organism evidence="6 7">
    <name type="scientific">Glonium stellatum</name>
    <dbReference type="NCBI Taxonomy" id="574774"/>
    <lineage>
        <taxon>Eukaryota</taxon>
        <taxon>Fungi</taxon>
        <taxon>Dikarya</taxon>
        <taxon>Ascomycota</taxon>
        <taxon>Pezizomycotina</taxon>
        <taxon>Dothideomycetes</taxon>
        <taxon>Pleosporomycetidae</taxon>
        <taxon>Gloniales</taxon>
        <taxon>Gloniaceae</taxon>
        <taxon>Glonium</taxon>
    </lineage>
</organism>
<name>A0A8E2EN74_9PEZI</name>
<feature type="domain" description="MYND-type" evidence="5">
    <location>
        <begin position="13"/>
        <end position="50"/>
    </location>
</feature>
<keyword evidence="3" id="KW-0862">Zinc</keyword>
<dbReference type="PROSITE" id="PS50865">
    <property type="entry name" value="ZF_MYND_2"/>
    <property type="match status" value="1"/>
</dbReference>
<dbReference type="OrthoDB" id="5952526at2759"/>
<proteinExistence type="predicted"/>
<dbReference type="InterPro" id="IPR002893">
    <property type="entry name" value="Znf_MYND"/>
</dbReference>
<dbReference type="Proteomes" id="UP000250140">
    <property type="component" value="Unassembled WGS sequence"/>
</dbReference>
<evidence type="ECO:0000256" key="1">
    <source>
        <dbReference type="ARBA" id="ARBA00022723"/>
    </source>
</evidence>
<evidence type="ECO:0000313" key="7">
    <source>
        <dbReference type="Proteomes" id="UP000250140"/>
    </source>
</evidence>
<accession>A0A8E2EN74</accession>